<gene>
    <name evidence="1" type="ORF">G9U52_15780</name>
</gene>
<keyword evidence="2" id="KW-1185">Reference proteome</keyword>
<dbReference type="EMBL" id="JAAOIW010000005">
    <property type="protein sequence ID" value="NHN31298.1"/>
    <property type="molecule type" value="Genomic_DNA"/>
</dbReference>
<evidence type="ECO:0000313" key="1">
    <source>
        <dbReference type="EMBL" id="NHN31298.1"/>
    </source>
</evidence>
<dbReference type="InterPro" id="IPR037208">
    <property type="entry name" value="Spo0E-like_sf"/>
</dbReference>
<name>A0ABX0J5T4_9BACL</name>
<protein>
    <submittedName>
        <fullName evidence="1">Aspartyl-phosphate phosphatase Spo0E family protein</fullName>
    </submittedName>
</protein>
<dbReference type="Pfam" id="PF09388">
    <property type="entry name" value="SpoOE-like"/>
    <property type="match status" value="1"/>
</dbReference>
<organism evidence="1 2">
    <name type="scientific">Paenibacillus agricola</name>
    <dbReference type="NCBI Taxonomy" id="2716264"/>
    <lineage>
        <taxon>Bacteria</taxon>
        <taxon>Bacillati</taxon>
        <taxon>Bacillota</taxon>
        <taxon>Bacilli</taxon>
        <taxon>Bacillales</taxon>
        <taxon>Paenibacillaceae</taxon>
        <taxon>Paenibacillus</taxon>
    </lineage>
</organism>
<dbReference type="SUPFAM" id="SSF140500">
    <property type="entry name" value="BAS1536-like"/>
    <property type="match status" value="1"/>
</dbReference>
<accession>A0ABX0J5T4</accession>
<dbReference type="Proteomes" id="UP001165962">
    <property type="component" value="Unassembled WGS sequence"/>
</dbReference>
<proteinExistence type="predicted"/>
<dbReference type="Gene3D" id="4.10.280.10">
    <property type="entry name" value="Helix-loop-helix DNA-binding domain"/>
    <property type="match status" value="1"/>
</dbReference>
<comment type="caution">
    <text evidence="1">The sequence shown here is derived from an EMBL/GenBank/DDBJ whole genome shotgun (WGS) entry which is preliminary data.</text>
</comment>
<evidence type="ECO:0000313" key="2">
    <source>
        <dbReference type="Proteomes" id="UP001165962"/>
    </source>
</evidence>
<dbReference type="InterPro" id="IPR018540">
    <property type="entry name" value="Spo0E-like"/>
</dbReference>
<reference evidence="1" key="1">
    <citation type="submission" date="2020-03" db="EMBL/GenBank/DDBJ databases">
        <title>Draft sequencing of Paenibacilllus sp. S3N08.</title>
        <authorList>
            <person name="Kim D.-U."/>
        </authorList>
    </citation>
    <scope>NUCLEOTIDE SEQUENCE</scope>
    <source>
        <strain evidence="1">S3N08</strain>
    </source>
</reference>
<dbReference type="InterPro" id="IPR036638">
    <property type="entry name" value="HLH_DNA-bd_sf"/>
</dbReference>
<sequence length="54" mass="6557">MELILMDKIETLRNQMVQEALDQGQLTNEKVVTLSQKLDRYIVFYQRLKKRSHY</sequence>